<dbReference type="Pfam" id="PF03591">
    <property type="entry name" value="AzlC"/>
    <property type="match status" value="1"/>
</dbReference>
<evidence type="ECO:0000256" key="5">
    <source>
        <dbReference type="ARBA" id="ARBA00022692"/>
    </source>
</evidence>
<dbReference type="GO" id="GO:1903785">
    <property type="term" value="P:L-valine transmembrane transport"/>
    <property type="evidence" value="ECO:0007669"/>
    <property type="project" value="TreeGrafter"/>
</dbReference>
<keyword evidence="7 8" id="KW-0472">Membrane</keyword>
<dbReference type="PANTHER" id="PTHR34979:SF1">
    <property type="entry name" value="INNER MEMBRANE PROTEIN YGAZ"/>
    <property type="match status" value="1"/>
</dbReference>
<evidence type="ECO:0000256" key="8">
    <source>
        <dbReference type="SAM" id="Phobius"/>
    </source>
</evidence>
<dbReference type="AlphaFoldDB" id="A0A4R7J6S1"/>
<dbReference type="PANTHER" id="PTHR34979">
    <property type="entry name" value="INNER MEMBRANE PROTEIN YGAZ"/>
    <property type="match status" value="1"/>
</dbReference>
<evidence type="ECO:0000256" key="3">
    <source>
        <dbReference type="ARBA" id="ARBA00022448"/>
    </source>
</evidence>
<keyword evidence="5 8" id="KW-0812">Transmembrane</keyword>
<keyword evidence="3" id="KW-0813">Transport</keyword>
<gene>
    <name evidence="9" type="ORF">CLV29_0516</name>
</gene>
<feature type="transmembrane region" description="Helical" evidence="8">
    <location>
        <begin position="58"/>
        <end position="82"/>
    </location>
</feature>
<dbReference type="RefSeq" id="WP_133753507.1">
    <property type="nucleotide sequence ID" value="NZ_CP171129.1"/>
</dbReference>
<evidence type="ECO:0000313" key="9">
    <source>
        <dbReference type="EMBL" id="TDT32925.1"/>
    </source>
</evidence>
<organism evidence="9 10">
    <name type="scientific">Naumannella halotolerans</name>
    <dbReference type="NCBI Taxonomy" id="993414"/>
    <lineage>
        <taxon>Bacteria</taxon>
        <taxon>Bacillati</taxon>
        <taxon>Actinomycetota</taxon>
        <taxon>Actinomycetes</taxon>
        <taxon>Propionibacteriales</taxon>
        <taxon>Propionibacteriaceae</taxon>
        <taxon>Naumannella</taxon>
    </lineage>
</organism>
<evidence type="ECO:0000256" key="7">
    <source>
        <dbReference type="ARBA" id="ARBA00023136"/>
    </source>
</evidence>
<protein>
    <submittedName>
        <fullName evidence="9">Putative branched-subunit amino acid permease</fullName>
    </submittedName>
</protein>
<feature type="transmembrane region" description="Helical" evidence="8">
    <location>
        <begin position="206"/>
        <end position="223"/>
    </location>
</feature>
<feature type="transmembrane region" description="Helical" evidence="8">
    <location>
        <begin position="131"/>
        <end position="153"/>
    </location>
</feature>
<sequence length="235" mass="24115">MQPIGHLRHSPGVRAGATLALAVGSYGISFGALSVASGLSPLQTCLLSLLLFTGGSQFALIGVIAGGGTPAAGFGAASLLGIRNAVYGMQINALLRPATWPARLGLAQLTIDESTAVALGQRDRTEQRRGFLTAGIGIYLFWNATTAAGALLGEAIGDPRAWGLDGAAVAAFLALLWPRLTGAEPWSVAVVCALVTAALVPHLPQGLPIVIAALVAITVSLIMRRRRPVPPETEN</sequence>
<evidence type="ECO:0000256" key="1">
    <source>
        <dbReference type="ARBA" id="ARBA00004651"/>
    </source>
</evidence>
<feature type="transmembrane region" description="Helical" evidence="8">
    <location>
        <begin position="12"/>
        <end position="38"/>
    </location>
</feature>
<reference evidence="9 10" key="1">
    <citation type="submission" date="2019-03" db="EMBL/GenBank/DDBJ databases">
        <title>Genomic Encyclopedia of Archaeal and Bacterial Type Strains, Phase II (KMG-II): from individual species to whole genera.</title>
        <authorList>
            <person name="Goeker M."/>
        </authorList>
    </citation>
    <scope>NUCLEOTIDE SEQUENCE [LARGE SCALE GENOMIC DNA]</scope>
    <source>
        <strain evidence="9 10">DSM 24323</strain>
    </source>
</reference>
<dbReference type="OrthoDB" id="5195391at2"/>
<keyword evidence="4" id="KW-1003">Cell membrane</keyword>
<evidence type="ECO:0000256" key="6">
    <source>
        <dbReference type="ARBA" id="ARBA00022989"/>
    </source>
</evidence>
<comment type="caution">
    <text evidence="9">The sequence shown here is derived from an EMBL/GenBank/DDBJ whole genome shotgun (WGS) entry which is preliminary data.</text>
</comment>
<dbReference type="Proteomes" id="UP000295371">
    <property type="component" value="Unassembled WGS sequence"/>
</dbReference>
<keyword evidence="10" id="KW-1185">Reference proteome</keyword>
<dbReference type="EMBL" id="SOAW01000001">
    <property type="protein sequence ID" value="TDT32925.1"/>
    <property type="molecule type" value="Genomic_DNA"/>
</dbReference>
<evidence type="ECO:0000256" key="2">
    <source>
        <dbReference type="ARBA" id="ARBA00010735"/>
    </source>
</evidence>
<name>A0A4R7J6S1_9ACTN</name>
<evidence type="ECO:0000313" key="10">
    <source>
        <dbReference type="Proteomes" id="UP000295371"/>
    </source>
</evidence>
<comment type="similarity">
    <text evidence="2">Belongs to the AzlC family.</text>
</comment>
<accession>A0A4R7J6S1</accession>
<proteinExistence type="inferred from homology"/>
<evidence type="ECO:0000256" key="4">
    <source>
        <dbReference type="ARBA" id="ARBA00022475"/>
    </source>
</evidence>
<dbReference type="InterPro" id="IPR011606">
    <property type="entry name" value="Brnchd-chn_aa_trnsp_permease"/>
</dbReference>
<comment type="subcellular location">
    <subcellularLocation>
        <location evidence="1">Cell membrane</location>
        <topology evidence="1">Multi-pass membrane protein</topology>
    </subcellularLocation>
</comment>
<dbReference type="GO" id="GO:0005886">
    <property type="term" value="C:plasma membrane"/>
    <property type="evidence" value="ECO:0007669"/>
    <property type="project" value="UniProtKB-SubCell"/>
</dbReference>
<keyword evidence="6 8" id="KW-1133">Transmembrane helix</keyword>